<dbReference type="CDD" id="cd16454">
    <property type="entry name" value="RING-H2_PA-TM-RING"/>
    <property type="match status" value="1"/>
</dbReference>
<feature type="region of interest" description="Disordered" evidence="2">
    <location>
        <begin position="43"/>
        <end position="64"/>
    </location>
</feature>
<feature type="domain" description="BAG" evidence="4">
    <location>
        <begin position="266"/>
        <end position="307"/>
    </location>
</feature>
<dbReference type="OrthoDB" id="8062037at2759"/>
<keyword evidence="1" id="KW-0479">Metal-binding</keyword>
<protein>
    <submittedName>
        <fullName evidence="5">Uncharacterized protein</fullName>
    </submittedName>
</protein>
<dbReference type="Pfam" id="PF02179">
    <property type="entry name" value="BAG"/>
    <property type="match status" value="1"/>
</dbReference>
<dbReference type="EMBL" id="VFQX01000074">
    <property type="protein sequence ID" value="KAF0971853.1"/>
    <property type="molecule type" value="Genomic_DNA"/>
</dbReference>
<evidence type="ECO:0000256" key="1">
    <source>
        <dbReference type="PROSITE-ProRule" id="PRU00175"/>
    </source>
</evidence>
<dbReference type="GO" id="GO:0008270">
    <property type="term" value="F:zinc ion binding"/>
    <property type="evidence" value="ECO:0007669"/>
    <property type="project" value="UniProtKB-KW"/>
</dbReference>
<evidence type="ECO:0000259" key="3">
    <source>
        <dbReference type="PROSITE" id="PS50089"/>
    </source>
</evidence>
<reference evidence="5 6" key="1">
    <citation type="journal article" date="2019" name="Sci. Rep.">
        <title>Nanopore sequencing improves the draft genome of the human pathogenic amoeba Naegleria fowleri.</title>
        <authorList>
            <person name="Liechti N."/>
            <person name="Schurch N."/>
            <person name="Bruggmann R."/>
            <person name="Wittwer M."/>
        </authorList>
    </citation>
    <scope>NUCLEOTIDE SEQUENCE [LARGE SCALE GENOMIC DNA]</scope>
    <source>
        <strain evidence="5 6">ATCC 30894</strain>
    </source>
</reference>
<sequence length="315" mass="36694">MFTINFNVYIPDPVLSRTEQQPHSPTPSFFIPFFVPFFTVPSQQPFQQQPPSNASSSQQSQHTHSPFFMMDPQQFFSNMANQSFQQYQQDQINKKTPTQQRAIEELPNFKLSPLRKQIMSDCNTCCNGGGEDSNEMCQSCAVCLCEFEENDLLTRMPCGHVFHKDCIMPWIKDHNSCPTCRYELATEDPEREAARVKIMKDRFGGEHGCKVFEISNKIENVLNKVDAFVTEYRSRRPQESEHSHINDYSESMKNQDLRTLQRLDGELMNLTIELDNLEFQENSWVKKQRKAQIVKIQCILRVIDQLKEEINQTCL</sequence>
<dbReference type="VEuPathDB" id="AmoebaDB:NfTy_082290"/>
<dbReference type="SMART" id="SM00184">
    <property type="entry name" value="RING"/>
    <property type="match status" value="1"/>
</dbReference>
<dbReference type="AlphaFoldDB" id="A0A6A5AU86"/>
<dbReference type="GO" id="GO:0006511">
    <property type="term" value="P:ubiquitin-dependent protein catabolic process"/>
    <property type="evidence" value="ECO:0007669"/>
    <property type="project" value="TreeGrafter"/>
</dbReference>
<dbReference type="SUPFAM" id="SSF63491">
    <property type="entry name" value="BAG domain"/>
    <property type="match status" value="1"/>
</dbReference>
<dbReference type="Proteomes" id="UP000444721">
    <property type="component" value="Unassembled WGS sequence"/>
</dbReference>
<evidence type="ECO:0000313" key="6">
    <source>
        <dbReference type="Proteomes" id="UP000444721"/>
    </source>
</evidence>
<evidence type="ECO:0000259" key="4">
    <source>
        <dbReference type="PROSITE" id="PS51035"/>
    </source>
</evidence>
<dbReference type="RefSeq" id="XP_044556569.1">
    <property type="nucleotide sequence ID" value="XM_044700335.1"/>
</dbReference>
<dbReference type="InterPro" id="IPR051826">
    <property type="entry name" value="E3_ubiquitin-ligase_domain"/>
</dbReference>
<dbReference type="Gene3D" id="1.20.58.120">
    <property type="entry name" value="BAG domain"/>
    <property type="match status" value="1"/>
</dbReference>
<dbReference type="VEuPathDB" id="AmoebaDB:NF0077070"/>
<dbReference type="InterPro" id="IPR036533">
    <property type="entry name" value="BAG_dom_sf"/>
</dbReference>
<keyword evidence="1" id="KW-0862">Zinc</keyword>
<dbReference type="InterPro" id="IPR003103">
    <property type="entry name" value="BAG_domain"/>
</dbReference>
<keyword evidence="1" id="KW-0863">Zinc-finger</keyword>
<proteinExistence type="predicted"/>
<comment type="caution">
    <text evidence="5">The sequence shown here is derived from an EMBL/GenBank/DDBJ whole genome shotgun (WGS) entry which is preliminary data.</text>
</comment>
<dbReference type="PROSITE" id="PS51035">
    <property type="entry name" value="BAG"/>
    <property type="match status" value="1"/>
</dbReference>
<dbReference type="PROSITE" id="PS50089">
    <property type="entry name" value="ZF_RING_2"/>
    <property type="match status" value="1"/>
</dbReference>
<dbReference type="InterPro" id="IPR013083">
    <property type="entry name" value="Znf_RING/FYVE/PHD"/>
</dbReference>
<evidence type="ECO:0000256" key="2">
    <source>
        <dbReference type="SAM" id="MobiDB-lite"/>
    </source>
</evidence>
<dbReference type="GO" id="GO:0061630">
    <property type="term" value="F:ubiquitin protein ligase activity"/>
    <property type="evidence" value="ECO:0007669"/>
    <property type="project" value="TreeGrafter"/>
</dbReference>
<accession>A0A6A5AU86</accession>
<dbReference type="Pfam" id="PF13639">
    <property type="entry name" value="zf-RING_2"/>
    <property type="match status" value="1"/>
</dbReference>
<dbReference type="PANTHER" id="PTHR22765">
    <property type="entry name" value="RING FINGER AND PROTEASE ASSOCIATED DOMAIN-CONTAINING"/>
    <property type="match status" value="1"/>
</dbReference>
<feature type="domain" description="RING-type" evidence="3">
    <location>
        <begin position="140"/>
        <end position="181"/>
    </location>
</feature>
<evidence type="ECO:0000313" key="5">
    <source>
        <dbReference type="EMBL" id="KAF0971853.1"/>
    </source>
</evidence>
<dbReference type="GeneID" id="68117291"/>
<gene>
    <name evidence="5" type="ORF">FDP41_010076</name>
</gene>
<dbReference type="SUPFAM" id="SSF57850">
    <property type="entry name" value="RING/U-box"/>
    <property type="match status" value="1"/>
</dbReference>
<dbReference type="InterPro" id="IPR001841">
    <property type="entry name" value="Znf_RING"/>
</dbReference>
<name>A0A6A5AU86_NAEFO</name>
<keyword evidence="6" id="KW-1185">Reference proteome</keyword>
<dbReference type="GO" id="GO:0051087">
    <property type="term" value="F:protein-folding chaperone binding"/>
    <property type="evidence" value="ECO:0007669"/>
    <property type="project" value="InterPro"/>
</dbReference>
<dbReference type="VEuPathDB" id="AmoebaDB:FDP41_010076"/>
<dbReference type="Gene3D" id="3.30.40.10">
    <property type="entry name" value="Zinc/RING finger domain, C3HC4 (zinc finger)"/>
    <property type="match status" value="1"/>
</dbReference>
<organism evidence="5 6">
    <name type="scientific">Naegleria fowleri</name>
    <name type="common">Brain eating amoeba</name>
    <dbReference type="NCBI Taxonomy" id="5763"/>
    <lineage>
        <taxon>Eukaryota</taxon>
        <taxon>Discoba</taxon>
        <taxon>Heterolobosea</taxon>
        <taxon>Tetramitia</taxon>
        <taxon>Eutetramitia</taxon>
        <taxon>Vahlkampfiidae</taxon>
        <taxon>Naegleria</taxon>
    </lineage>
</organism>